<proteinExistence type="predicted"/>
<protein>
    <submittedName>
        <fullName evidence="1">Uncharacterized protein</fullName>
    </submittedName>
</protein>
<dbReference type="RefSeq" id="WP_086378124.1">
    <property type="nucleotide sequence ID" value="NZ_CP095407.1"/>
</dbReference>
<organism evidence="1 2">
    <name type="scientific">Acinetobacter pittii</name>
    <name type="common">Acinetobacter genomosp. 3</name>
    <dbReference type="NCBI Taxonomy" id="48296"/>
    <lineage>
        <taxon>Bacteria</taxon>
        <taxon>Pseudomonadati</taxon>
        <taxon>Pseudomonadota</taxon>
        <taxon>Gammaproteobacteria</taxon>
        <taxon>Moraxellales</taxon>
        <taxon>Moraxellaceae</taxon>
        <taxon>Acinetobacter</taxon>
        <taxon>Acinetobacter calcoaceticus/baumannii complex</taxon>
    </lineage>
</organism>
<evidence type="ECO:0000313" key="1">
    <source>
        <dbReference type="EMBL" id="USU95892.1"/>
    </source>
</evidence>
<name>A0AAE9SBV4_ACIPI</name>
<dbReference type="EMBL" id="CP095407">
    <property type="protein sequence ID" value="USU95892.1"/>
    <property type="molecule type" value="Genomic_DNA"/>
</dbReference>
<reference evidence="1" key="1">
    <citation type="submission" date="2022-04" db="EMBL/GenBank/DDBJ databases">
        <title>Emergence of ST220 Acinetobacter pittii strain in bloodstream infection, which co-producing chromosomal NDM-1 and OXA-820 carbapenemases.</title>
        <authorList>
            <person name="Tian C."/>
            <person name="Xing M."/>
            <person name="Fu L."/>
            <person name="Xia D."/>
        </authorList>
    </citation>
    <scope>NUCLEOTIDE SEQUENCE</scope>
    <source>
        <strain evidence="1">TCM</strain>
    </source>
</reference>
<evidence type="ECO:0000313" key="2">
    <source>
        <dbReference type="Proteomes" id="UP001055514"/>
    </source>
</evidence>
<dbReference type="Proteomes" id="UP001055514">
    <property type="component" value="Chromosome"/>
</dbReference>
<accession>A0AAE9SBV4</accession>
<dbReference type="AlphaFoldDB" id="A0AAE9SBV4"/>
<sequence>MEFSKFNSIENLAKSVLCCLENELKNFVFSCHKHFPRDCCDIASGLLFRVLSNEGYTGFNLIKGTDAEDDSHVWIENDRYVIDLTAHQFNNFNEPMILINKENYPLNKTPYFTIIEITDINDWSYFDILAVEFFDIFYCKYFIKSH</sequence>
<gene>
    <name evidence="1" type="ORF">MWH18_06435</name>
</gene>